<comment type="caution">
    <text evidence="8">The sequence shown here is derived from an EMBL/GenBank/DDBJ whole genome shotgun (WGS) entry which is preliminary data.</text>
</comment>
<name>A0A0M2NGW0_9FIRM</name>
<keyword evidence="2 8" id="KW-0456">Lyase</keyword>
<dbReference type="RefSeq" id="WP_046444835.1">
    <property type="nucleotide sequence ID" value="NZ_LAYJ01000133.1"/>
</dbReference>
<dbReference type="InterPro" id="IPR051215">
    <property type="entry name" value="GRE"/>
</dbReference>
<feature type="modified residue" description="Glycine radical" evidence="3">
    <location>
        <position position="774"/>
    </location>
</feature>
<dbReference type="STRING" id="270498.CHK_3088"/>
<dbReference type="PATRIC" id="fig|270498.16.peg.3184"/>
<keyword evidence="8" id="KW-0670">Pyruvate</keyword>
<dbReference type="Pfam" id="PF01228">
    <property type="entry name" value="Gly_radical"/>
    <property type="match status" value="1"/>
</dbReference>
<dbReference type="GO" id="GO:0008861">
    <property type="term" value="F:formate C-acetyltransferase activity"/>
    <property type="evidence" value="ECO:0007669"/>
    <property type="project" value="UniProtKB-EC"/>
</dbReference>
<keyword evidence="1 3" id="KW-0556">Organic radical</keyword>
<keyword evidence="8" id="KW-0012">Acyltransferase</keyword>
<evidence type="ECO:0000256" key="4">
    <source>
        <dbReference type="SAM" id="Coils"/>
    </source>
</evidence>
<evidence type="ECO:0000259" key="7">
    <source>
        <dbReference type="PROSITE" id="PS51554"/>
    </source>
</evidence>
<keyword evidence="8" id="KW-0808">Transferase</keyword>
<dbReference type="EMBL" id="LAYJ01000133">
    <property type="protein sequence ID" value="KKI49510.1"/>
    <property type="molecule type" value="Genomic_DNA"/>
</dbReference>
<dbReference type="PANTHER" id="PTHR43641">
    <property type="entry name" value="FORMATE ACETYLTRANSFERASE 3-RELATED"/>
    <property type="match status" value="1"/>
</dbReference>
<dbReference type="Gene3D" id="3.20.70.20">
    <property type="match status" value="1"/>
</dbReference>
<organism evidence="8 9">
    <name type="scientific">Christensenella hongkongensis</name>
    <dbReference type="NCBI Taxonomy" id="270498"/>
    <lineage>
        <taxon>Bacteria</taxon>
        <taxon>Bacillati</taxon>
        <taxon>Bacillota</taxon>
        <taxon>Clostridia</taxon>
        <taxon>Christensenellales</taxon>
        <taxon>Christensenellaceae</taxon>
        <taxon>Christensenella</taxon>
    </lineage>
</organism>
<evidence type="ECO:0000256" key="5">
    <source>
        <dbReference type="SAM" id="MobiDB-lite"/>
    </source>
</evidence>
<dbReference type="EC" id="2.3.1.54" evidence="8"/>
<evidence type="ECO:0000313" key="8">
    <source>
        <dbReference type="EMBL" id="KKI49510.1"/>
    </source>
</evidence>
<evidence type="ECO:0000256" key="1">
    <source>
        <dbReference type="ARBA" id="ARBA00022818"/>
    </source>
</evidence>
<dbReference type="InterPro" id="IPR001150">
    <property type="entry name" value="Gly_radical"/>
</dbReference>
<protein>
    <submittedName>
        <fullName evidence="8">Pyruvate formate-lyase</fullName>
        <ecNumber evidence="8">2.3.1.54</ecNumber>
    </submittedName>
</protein>
<dbReference type="InterPro" id="IPR004184">
    <property type="entry name" value="PFL_dom"/>
</dbReference>
<evidence type="ECO:0000313" key="9">
    <source>
        <dbReference type="Proteomes" id="UP000034076"/>
    </source>
</evidence>
<proteinExistence type="predicted"/>
<dbReference type="GO" id="GO:0016829">
    <property type="term" value="F:lyase activity"/>
    <property type="evidence" value="ECO:0007669"/>
    <property type="project" value="UniProtKB-KW"/>
</dbReference>
<sequence>MSDRIEQMRKNIDALNDAGVRSTYFYPMVYESLQQTKGEPTQIRRAKAIAHLMDESPIEVLPYELLVGTMAAFCPVAKNVPPYEETRKEAVQIIEDYLRQKKQGTAQETVKTGEIKTFEADFTTKKSRWALMSRVHHDANIDYSDLQKLIAEMQEQFKDEDIEKYEIGRELERSFKIDYGKGVREEIDALPWFAANHLSLNYGRIVEQGLGATKKRIVEKLGEAKDEEKKEYYNAALITVESVIRYIMRYADELKKQSKNEMHSKERRQELAAMAEICAKVSTEKADTFYEGVQLVWLLHMVQSICWGSALSFGRFDQYLAGLYENDIKNGTITKDQAKEILCCMWLKVNEPRMRTVQSLTVGGITPDGKDAANSLTRLCLEVVREMKLPYPNVGARINKLNPEWLYDEIVDSIRAGGGQPMIMNDDVWIAALRRLGYEDKYANDYYNMGCVEIMIPGKQPNWGVTDPIAFPMLIEDIFTKYRQGSLKLDTFEDFYAAYVDELKAAVAADRKEAQGKIENMAGRCFDPFASLLIDGCIENGKDMFQGGSEIGTHWSVYAYGLGTAADAMAAVKKFVYDDKTVSIAQMSQALEHNFEGYEKLQAFLDTKTPSYGNDKDDVDLLAKDMLLNFTDIVFDQNEPGSRDKYVSTLFGYFFHIYHGEITGATPNGRRRGETFSDSMGPSQGKDVSGPTRMLNSVLKLNHDEVTGGYALNLKINPELVRDGVGINALKALVKSYIEGGGPQLQVNFVDVESLKKAKTEPEKYRNLIVRIGGYCEYFVNLDGSLQDEIITRTIHGL</sequence>
<feature type="region of interest" description="Disordered" evidence="5">
    <location>
        <begin position="666"/>
        <end position="689"/>
    </location>
</feature>
<dbReference type="PROSITE" id="PS51149">
    <property type="entry name" value="GLY_RADICAL_2"/>
    <property type="match status" value="1"/>
</dbReference>
<feature type="domain" description="PFL" evidence="7">
    <location>
        <begin position="3"/>
        <end position="671"/>
    </location>
</feature>
<dbReference type="PANTHER" id="PTHR43641:SF2">
    <property type="entry name" value="DEHYDRATASE YBIW-RELATED"/>
    <property type="match status" value="1"/>
</dbReference>
<reference evidence="8 9" key="1">
    <citation type="submission" date="2015-04" db="EMBL/GenBank/DDBJ databases">
        <title>Draft genome sequence of bacteremic isolate Catabacter hongkongensis type strain HKU16T.</title>
        <authorList>
            <person name="Lau S.K."/>
            <person name="Teng J.L."/>
            <person name="Huang Y."/>
            <person name="Curreem S.O."/>
            <person name="Tsui S.K."/>
            <person name="Woo P.C."/>
        </authorList>
    </citation>
    <scope>NUCLEOTIDE SEQUENCE [LARGE SCALE GENOMIC DNA]</scope>
    <source>
        <strain evidence="8 9">HKU16</strain>
    </source>
</reference>
<gene>
    <name evidence="8" type="ORF">CHK_3088</name>
</gene>
<feature type="domain" description="Glycine radical" evidence="6">
    <location>
        <begin position="678"/>
        <end position="798"/>
    </location>
</feature>
<dbReference type="OrthoDB" id="9803969at2"/>
<dbReference type="GO" id="GO:0005829">
    <property type="term" value="C:cytosol"/>
    <property type="evidence" value="ECO:0007669"/>
    <property type="project" value="TreeGrafter"/>
</dbReference>
<evidence type="ECO:0000256" key="2">
    <source>
        <dbReference type="ARBA" id="ARBA00023239"/>
    </source>
</evidence>
<dbReference type="PROSITE" id="PS51554">
    <property type="entry name" value="PFL"/>
    <property type="match status" value="1"/>
</dbReference>
<feature type="coiled-coil region" evidence="4">
    <location>
        <begin position="136"/>
        <end position="163"/>
    </location>
</feature>
<dbReference type="SUPFAM" id="SSF51998">
    <property type="entry name" value="PFL-like glycyl radical enzymes"/>
    <property type="match status" value="1"/>
</dbReference>
<dbReference type="Pfam" id="PF02901">
    <property type="entry name" value="PFL-like"/>
    <property type="match status" value="1"/>
</dbReference>
<evidence type="ECO:0000259" key="6">
    <source>
        <dbReference type="PROSITE" id="PS51149"/>
    </source>
</evidence>
<evidence type="ECO:0000256" key="3">
    <source>
        <dbReference type="PROSITE-ProRule" id="PRU00493"/>
    </source>
</evidence>
<dbReference type="AlphaFoldDB" id="A0A0M2NGW0"/>
<keyword evidence="9" id="KW-1185">Reference proteome</keyword>
<accession>A0A0M2NGW0</accession>
<keyword evidence="4" id="KW-0175">Coiled coil</keyword>
<dbReference type="Proteomes" id="UP000034076">
    <property type="component" value="Unassembled WGS sequence"/>
</dbReference>